<dbReference type="AlphaFoldDB" id="A0A354YUX0"/>
<organism evidence="1 2">
    <name type="scientific">Syntrophomonas wolfei</name>
    <dbReference type="NCBI Taxonomy" id="863"/>
    <lineage>
        <taxon>Bacteria</taxon>
        <taxon>Bacillati</taxon>
        <taxon>Bacillota</taxon>
        <taxon>Clostridia</taxon>
        <taxon>Eubacteriales</taxon>
        <taxon>Syntrophomonadaceae</taxon>
        <taxon>Syntrophomonas</taxon>
    </lineage>
</organism>
<accession>A0A354YUX0</accession>
<feature type="non-terminal residue" evidence="1">
    <location>
        <position position="1"/>
    </location>
</feature>
<comment type="caution">
    <text evidence="1">The sequence shown here is derived from an EMBL/GenBank/DDBJ whole genome shotgun (WGS) entry which is preliminary data.</text>
</comment>
<reference evidence="1 2" key="1">
    <citation type="journal article" date="2018" name="Nat. Biotechnol.">
        <title>A standardized bacterial taxonomy based on genome phylogeny substantially revises the tree of life.</title>
        <authorList>
            <person name="Parks D.H."/>
            <person name="Chuvochina M."/>
            <person name="Waite D.W."/>
            <person name="Rinke C."/>
            <person name="Skarshewski A."/>
            <person name="Chaumeil P.A."/>
            <person name="Hugenholtz P."/>
        </authorList>
    </citation>
    <scope>NUCLEOTIDE SEQUENCE [LARGE SCALE GENOMIC DNA]</scope>
    <source>
        <strain evidence="1">UBA10948</strain>
    </source>
</reference>
<name>A0A354YUX0_9FIRM</name>
<protein>
    <submittedName>
        <fullName evidence="1">Glycosyl transferase family 1</fullName>
    </submittedName>
</protein>
<dbReference type="STRING" id="378794.GCA_001570625_02924"/>
<proteinExistence type="predicted"/>
<dbReference type="GO" id="GO:0016740">
    <property type="term" value="F:transferase activity"/>
    <property type="evidence" value="ECO:0007669"/>
    <property type="project" value="UniProtKB-KW"/>
</dbReference>
<evidence type="ECO:0000313" key="1">
    <source>
        <dbReference type="EMBL" id="HBK52979.1"/>
    </source>
</evidence>
<gene>
    <name evidence="1" type="ORF">DDZ44_03450</name>
</gene>
<dbReference type="Proteomes" id="UP000263273">
    <property type="component" value="Unassembled WGS sequence"/>
</dbReference>
<evidence type="ECO:0000313" key="2">
    <source>
        <dbReference type="Proteomes" id="UP000263273"/>
    </source>
</evidence>
<dbReference type="EMBL" id="DNZF01000073">
    <property type="protein sequence ID" value="HBK52979.1"/>
    <property type="molecule type" value="Genomic_DNA"/>
</dbReference>
<keyword evidence="1" id="KW-0808">Transferase</keyword>
<sequence length="50" mass="5748">VLKQSLQDNALKLGKSWSWPSVGQQYTQLFEQLLGETPLTKEPRISYARL</sequence>